<reference evidence="4 5" key="1">
    <citation type="journal article" date="2011" name="J. Bacteriol.">
        <title>Complete genome sequence and updated annotation of Desulfovibrio alaskensis G20.</title>
        <authorList>
            <person name="Hauser L.J."/>
            <person name="Land M.L."/>
            <person name="Brown S.D."/>
            <person name="Larimer F."/>
            <person name="Keller K.L."/>
            <person name="Rapp-Giles B.J."/>
            <person name="Price M.N."/>
            <person name="Lin M."/>
            <person name="Bruce D.C."/>
            <person name="Detter J.C."/>
            <person name="Tapia R."/>
            <person name="Han C.S."/>
            <person name="Goodwin L.A."/>
            <person name="Cheng J.F."/>
            <person name="Pitluck S."/>
            <person name="Copeland A."/>
            <person name="Lucas S."/>
            <person name="Nolan M."/>
            <person name="Lapidus A.L."/>
            <person name="Palumbo A.V."/>
            <person name="Wall J.D."/>
        </authorList>
    </citation>
    <scope>NUCLEOTIDE SEQUENCE [LARGE SCALE GENOMIC DNA]</scope>
    <source>
        <strain evidence="5">ATCC BAA 1058 / DSM 17464 / G20</strain>
    </source>
</reference>
<protein>
    <submittedName>
        <fullName evidence="4">Glu/Leu/Phe/Val dehydrogenase</fullName>
    </submittedName>
</protein>
<accession>Q312G5</accession>
<dbReference type="KEGG" id="dde:Dde_1382"/>
<dbReference type="InterPro" id="IPR006096">
    <property type="entry name" value="Glu/Leu/Phe/Val/Trp_DH_C"/>
</dbReference>
<dbReference type="EMBL" id="CP000112">
    <property type="protein sequence ID" value="ABB38181.1"/>
    <property type="molecule type" value="Genomic_DNA"/>
</dbReference>
<sequence length="984" mass="110818">MARHASETDRVLESVKSGLDSVAQSVVPWFYANMPDYYFKTHSVEDQVQHLQTIITGRVTTDNHTVNLVSPDRRTVTYIAPEGSDIELLQILESHLDDSIETARLYSSHDGQLKLCTILLSGQPKASPESEEFAAAVQAVLDEGLIRGDERGAFEIFLSGTNSDYVHKFETLRAARHFRAMQDLRGSEDTWVTLEQCPGGNESRIAVAMVNPPSTGLLLQVTKILHREKLSVRRAYGDLFTLPDGKTMALLSFYVRLRDDLVLPDSELWHKLTRKLKLVKWFAPHDLEKYADEEGWNLKRVMLLQAACEFAHVFLVKDNLWAYTADNVVNVALVRRREIALLVEYFEARFDPSLGSRQDRVASLEDRIATMLEECVEENERRILGIIFGFFRNTLRTNYYLDQIYGLSFRLDSSFMAECSGGCPPEDRPYGVFFFHGPYAQGFHVRYRDMARGGVRMVTTRTQEQFELESNRLYDEVTALARAQHYKNKDIPEGGSKAVMLLGPRGDVNLAVHSMINSLLDVILTGEDSPALPGVVDYLGKEEIIYLGPDEHITPEHIDWTVRRARERGYRWPSAFMSSKPNAGINHKEYGVTSLGVMVFVDEVLRSMGIEPEKQRFTCKITGGPKGDVAGNVLKILYRDYGENARVVAITDGHGAAYDPQGLAWSELNRLIDMQRSIDSFSSLKLTGEEAFVISADTPENVRIRNALHNRAQADIFIPSGGRPDTINSKNWRDFFAADGTPSARAVVEGANLFISPDARQKLSEKGVLVVHGSSANKTGVICSSYEILGGLVMTEEEFVANKPRYVEDVFDILRRRARDEARLLLRERRKCDDCKALHEISLELSTEINSVADALYAGFMADQPDIAADDMLRSLLLEYCPAVLVERYRDRILGSVPLRHQYSLISAYVASRIVYQEGMGWLGELVRKRDVRRVMRVYREAEKQVAGYVAALRGATVDDADSITELMESGGVRYLTMQQLGLV</sequence>
<dbReference type="GO" id="GO:0006538">
    <property type="term" value="P:L-glutamate catabolic process"/>
    <property type="evidence" value="ECO:0007669"/>
    <property type="project" value="TreeGrafter"/>
</dbReference>
<dbReference type="GO" id="GO:0004352">
    <property type="term" value="F:glutamate dehydrogenase (NAD+) activity"/>
    <property type="evidence" value="ECO:0007669"/>
    <property type="project" value="TreeGrafter"/>
</dbReference>
<dbReference type="SUPFAM" id="SSF53223">
    <property type="entry name" value="Aminoacid dehydrogenase-like, N-terminal domain"/>
    <property type="match status" value="1"/>
</dbReference>
<dbReference type="STRING" id="207559.Dde_1382"/>
<dbReference type="PANTHER" id="PTHR11606">
    <property type="entry name" value="GLUTAMATE DEHYDROGENASE"/>
    <property type="match status" value="1"/>
</dbReference>
<comment type="similarity">
    <text evidence="1">Belongs to the Glu/Leu/Phe/Val dehydrogenases family.</text>
</comment>
<dbReference type="AlphaFoldDB" id="Q312G5"/>
<dbReference type="eggNOG" id="COG2902">
    <property type="taxonomic scope" value="Bacteria"/>
</dbReference>
<evidence type="ECO:0000256" key="2">
    <source>
        <dbReference type="ARBA" id="ARBA00023002"/>
    </source>
</evidence>
<feature type="domain" description="Glutamate/phenylalanine/leucine/valine/L-tryptophan dehydrogenase C-terminal" evidence="3">
    <location>
        <begin position="584"/>
        <end position="859"/>
    </location>
</feature>
<dbReference type="PANTHER" id="PTHR11606:SF39">
    <property type="entry name" value="GLUTAMATE_PHENYLALANINE_LEUCINE_VALINE_L-TRYPTOPHAN DEHYDROGENASE C-TERMINAL DOMAIN-CONTAINING PROTEIN"/>
    <property type="match status" value="1"/>
</dbReference>
<name>Q312G5_OLEA2</name>
<proteinExistence type="inferred from homology"/>
<keyword evidence="5" id="KW-1185">Reference proteome</keyword>
<dbReference type="Proteomes" id="UP000002710">
    <property type="component" value="Chromosome"/>
</dbReference>
<evidence type="ECO:0000313" key="4">
    <source>
        <dbReference type="EMBL" id="ABB38181.1"/>
    </source>
</evidence>
<dbReference type="InterPro" id="IPR036291">
    <property type="entry name" value="NAD(P)-bd_dom_sf"/>
</dbReference>
<evidence type="ECO:0000259" key="3">
    <source>
        <dbReference type="SMART" id="SM00839"/>
    </source>
</evidence>
<dbReference type="RefSeq" id="WP_011367357.1">
    <property type="nucleotide sequence ID" value="NC_007519.1"/>
</dbReference>
<dbReference type="HOGENOM" id="CLU_010860_0_0_7"/>
<organism evidence="4 5">
    <name type="scientific">Oleidesulfovibrio alaskensis (strain ATCC BAA-1058 / DSM 17464 / G20)</name>
    <name type="common">Desulfovibrio alaskensis</name>
    <dbReference type="NCBI Taxonomy" id="207559"/>
    <lineage>
        <taxon>Bacteria</taxon>
        <taxon>Pseudomonadati</taxon>
        <taxon>Thermodesulfobacteriota</taxon>
        <taxon>Desulfovibrionia</taxon>
        <taxon>Desulfovibrionales</taxon>
        <taxon>Desulfovibrionaceae</taxon>
        <taxon>Oleidesulfovibrio</taxon>
    </lineage>
</organism>
<dbReference type="Gene3D" id="3.40.50.720">
    <property type="entry name" value="NAD(P)-binding Rossmann-like Domain"/>
    <property type="match status" value="1"/>
</dbReference>
<dbReference type="SUPFAM" id="SSF51735">
    <property type="entry name" value="NAD(P)-binding Rossmann-fold domains"/>
    <property type="match status" value="1"/>
</dbReference>
<evidence type="ECO:0000313" key="5">
    <source>
        <dbReference type="Proteomes" id="UP000002710"/>
    </source>
</evidence>
<dbReference type="Pfam" id="PF00208">
    <property type="entry name" value="ELFV_dehydrog"/>
    <property type="match status" value="1"/>
</dbReference>
<evidence type="ECO:0000256" key="1">
    <source>
        <dbReference type="ARBA" id="ARBA00006382"/>
    </source>
</evidence>
<dbReference type="InterPro" id="IPR046346">
    <property type="entry name" value="Aminoacid_DH-like_N_sf"/>
</dbReference>
<gene>
    <name evidence="4" type="ordered locus">Dde_1382</name>
</gene>
<dbReference type="SMART" id="SM00839">
    <property type="entry name" value="ELFV_dehydrog"/>
    <property type="match status" value="1"/>
</dbReference>
<keyword evidence="2" id="KW-0560">Oxidoreductase</keyword>